<protein>
    <submittedName>
        <fullName evidence="1">Uncharacterized protein</fullName>
    </submittedName>
</protein>
<dbReference type="Proteomes" id="UP000243217">
    <property type="component" value="Unassembled WGS sequence"/>
</dbReference>
<accession>A0A1V9YTB9</accession>
<evidence type="ECO:0000313" key="1">
    <source>
        <dbReference type="EMBL" id="OQR88881.1"/>
    </source>
</evidence>
<dbReference type="AlphaFoldDB" id="A0A1V9YTB9"/>
<evidence type="ECO:0000313" key="2">
    <source>
        <dbReference type="Proteomes" id="UP000243217"/>
    </source>
</evidence>
<reference evidence="1 2" key="1">
    <citation type="journal article" date="2014" name="Genome Biol. Evol.">
        <title>The secreted proteins of Achlya hypogyna and Thraustotheca clavata identify the ancestral oomycete secretome and reveal gene acquisitions by horizontal gene transfer.</title>
        <authorList>
            <person name="Misner I."/>
            <person name="Blouin N."/>
            <person name="Leonard G."/>
            <person name="Richards T.A."/>
            <person name="Lane C.E."/>
        </authorList>
    </citation>
    <scope>NUCLEOTIDE SEQUENCE [LARGE SCALE GENOMIC DNA]</scope>
    <source>
        <strain evidence="1 2">ATCC 34112</strain>
    </source>
</reference>
<gene>
    <name evidence="1" type="ORF">THRCLA_22784</name>
</gene>
<comment type="caution">
    <text evidence="1">The sequence shown here is derived from an EMBL/GenBank/DDBJ whole genome shotgun (WGS) entry which is preliminary data.</text>
</comment>
<organism evidence="1 2">
    <name type="scientific">Thraustotheca clavata</name>
    <dbReference type="NCBI Taxonomy" id="74557"/>
    <lineage>
        <taxon>Eukaryota</taxon>
        <taxon>Sar</taxon>
        <taxon>Stramenopiles</taxon>
        <taxon>Oomycota</taxon>
        <taxon>Saprolegniomycetes</taxon>
        <taxon>Saprolegniales</taxon>
        <taxon>Achlyaceae</taxon>
        <taxon>Thraustotheca</taxon>
    </lineage>
</organism>
<keyword evidence="2" id="KW-1185">Reference proteome</keyword>
<proteinExistence type="predicted"/>
<dbReference type="OrthoDB" id="79008at2759"/>
<dbReference type="EMBL" id="JNBS01002960">
    <property type="protein sequence ID" value="OQR88881.1"/>
    <property type="molecule type" value="Genomic_DNA"/>
</dbReference>
<sequence>MGIKIRNDTNHDVIVLMFTYLPPMSLYYRTILIIPSKQRMKCPTWQSAIKMYAWEADGNAEAIAERLRRKLSWINAGRLLLAPIGGEVLSAVADTLDVFVDTLIEAAVEFVVGQLQDQLDDSDERFDEMTRQRIAEAQASGRVNFRTSVTKKVFLITQDYILVRRQLSVHRNNGGNLEIDGAGIAWF</sequence>
<name>A0A1V9YTB9_9STRA</name>